<evidence type="ECO:0000256" key="1">
    <source>
        <dbReference type="ARBA" id="ARBA00022723"/>
    </source>
</evidence>
<dbReference type="GO" id="GO:0008270">
    <property type="term" value="F:zinc ion binding"/>
    <property type="evidence" value="ECO:0007669"/>
    <property type="project" value="UniProtKB-KW"/>
</dbReference>
<dbReference type="EMBL" id="LT552047">
    <property type="protein sequence ID" value="SAL97924.1"/>
    <property type="molecule type" value="Genomic_DNA"/>
</dbReference>
<feature type="domain" description="MYND-type" evidence="5">
    <location>
        <begin position="102"/>
        <end position="140"/>
    </location>
</feature>
<keyword evidence="7" id="KW-1185">Reference proteome</keyword>
<evidence type="ECO:0000256" key="3">
    <source>
        <dbReference type="ARBA" id="ARBA00022833"/>
    </source>
</evidence>
<dbReference type="Proteomes" id="UP000078561">
    <property type="component" value="Unassembled WGS sequence"/>
</dbReference>
<dbReference type="InParanoid" id="A0A163J9L1"/>
<sequence>MSEHILLHLDDLSGIDCQPLWDLGKRLKTDNSDPIKQAMQVIIYHCRGSVYFYQKDWIRTIQVCRKCIAIPSTSVLQAHAATMLEQSLERMKGKKPKGVLTCAVCSAEKRAMPVCAQCKTQPYCSVKCLKLDQPRHATQCHPIAK</sequence>
<dbReference type="SUPFAM" id="SSF144232">
    <property type="entry name" value="HIT/MYND zinc finger-like"/>
    <property type="match status" value="1"/>
</dbReference>
<evidence type="ECO:0000259" key="5">
    <source>
        <dbReference type="PROSITE" id="PS50865"/>
    </source>
</evidence>
<keyword evidence="3" id="KW-0862">Zinc</keyword>
<organism evidence="6">
    <name type="scientific">Absidia glauca</name>
    <name type="common">Pin mould</name>
    <dbReference type="NCBI Taxonomy" id="4829"/>
    <lineage>
        <taxon>Eukaryota</taxon>
        <taxon>Fungi</taxon>
        <taxon>Fungi incertae sedis</taxon>
        <taxon>Mucoromycota</taxon>
        <taxon>Mucoromycotina</taxon>
        <taxon>Mucoromycetes</taxon>
        <taxon>Mucorales</taxon>
        <taxon>Cunninghamellaceae</taxon>
        <taxon>Absidia</taxon>
    </lineage>
</organism>
<evidence type="ECO:0000313" key="7">
    <source>
        <dbReference type="Proteomes" id="UP000078561"/>
    </source>
</evidence>
<keyword evidence="2 4" id="KW-0863">Zinc-finger</keyword>
<dbReference type="PROSITE" id="PS50865">
    <property type="entry name" value="ZF_MYND_2"/>
    <property type="match status" value="1"/>
</dbReference>
<dbReference type="AlphaFoldDB" id="A0A163J9L1"/>
<dbReference type="OrthoDB" id="412876at2759"/>
<dbReference type="PROSITE" id="PS01360">
    <property type="entry name" value="ZF_MYND_1"/>
    <property type="match status" value="1"/>
</dbReference>
<reference evidence="6" key="1">
    <citation type="submission" date="2016-04" db="EMBL/GenBank/DDBJ databases">
        <authorList>
            <person name="Evans L.H."/>
            <person name="Alamgir A."/>
            <person name="Owens N."/>
            <person name="Weber N.D."/>
            <person name="Virtaneva K."/>
            <person name="Barbian K."/>
            <person name="Babar A."/>
            <person name="Rosenke K."/>
        </authorList>
    </citation>
    <scope>NUCLEOTIDE SEQUENCE [LARGE SCALE GENOMIC DNA]</scope>
    <source>
        <strain evidence="6">CBS 101.48</strain>
    </source>
</reference>
<dbReference type="InterPro" id="IPR002893">
    <property type="entry name" value="Znf_MYND"/>
</dbReference>
<keyword evidence="1" id="KW-0479">Metal-binding</keyword>
<dbReference type="Gene3D" id="6.10.140.2220">
    <property type="match status" value="1"/>
</dbReference>
<evidence type="ECO:0000256" key="4">
    <source>
        <dbReference type="PROSITE-ProRule" id="PRU00134"/>
    </source>
</evidence>
<evidence type="ECO:0000313" key="6">
    <source>
        <dbReference type="EMBL" id="SAL97924.1"/>
    </source>
</evidence>
<evidence type="ECO:0000256" key="2">
    <source>
        <dbReference type="ARBA" id="ARBA00022771"/>
    </source>
</evidence>
<accession>A0A163J9L1</accession>
<gene>
    <name evidence="6" type="primary">ABSGL_03451.1 scaffold 4609</name>
</gene>
<proteinExistence type="predicted"/>
<name>A0A163J9L1_ABSGL</name>
<dbReference type="Pfam" id="PF01753">
    <property type="entry name" value="zf-MYND"/>
    <property type="match status" value="1"/>
</dbReference>
<protein>
    <recommendedName>
        <fullName evidence="5">MYND-type domain-containing protein</fullName>
    </recommendedName>
</protein>